<name>A0A2P9AS57_9HYPH</name>
<protein>
    <submittedName>
        <fullName evidence="1">Uncharacterized protein</fullName>
    </submittedName>
</protein>
<dbReference type="AlphaFoldDB" id="A0A2P9AS57"/>
<evidence type="ECO:0000313" key="2">
    <source>
        <dbReference type="Proteomes" id="UP000245698"/>
    </source>
</evidence>
<dbReference type="EMBL" id="FUIG01000046">
    <property type="protein sequence ID" value="SJM34005.1"/>
    <property type="molecule type" value="Genomic_DNA"/>
</dbReference>
<gene>
    <name evidence="1" type="ORF">BQ8482_380188</name>
</gene>
<proteinExistence type="predicted"/>
<accession>A0A2P9AS57</accession>
<dbReference type="Proteomes" id="UP000245698">
    <property type="component" value="Unassembled WGS sequence"/>
</dbReference>
<keyword evidence="2" id="KW-1185">Reference proteome</keyword>
<evidence type="ECO:0000313" key="1">
    <source>
        <dbReference type="EMBL" id="SJM34005.1"/>
    </source>
</evidence>
<sequence>MIDVLTALVDVALDVTACFVDGSVAGRRTAATVNARQIVPSVDSKVGCGGDPKHPGG</sequence>
<organism evidence="1 2">
    <name type="scientific">Mesorhizobium delmotii</name>
    <dbReference type="NCBI Taxonomy" id="1631247"/>
    <lineage>
        <taxon>Bacteria</taxon>
        <taxon>Pseudomonadati</taxon>
        <taxon>Pseudomonadota</taxon>
        <taxon>Alphaproteobacteria</taxon>
        <taxon>Hyphomicrobiales</taxon>
        <taxon>Phyllobacteriaceae</taxon>
        <taxon>Mesorhizobium</taxon>
    </lineage>
</organism>
<reference evidence="2" key="1">
    <citation type="submission" date="2016-12" db="EMBL/GenBank/DDBJ databases">
        <authorList>
            <person name="Brunel B."/>
        </authorList>
    </citation>
    <scope>NUCLEOTIDE SEQUENCE [LARGE SCALE GENOMIC DNA]</scope>
</reference>